<dbReference type="SMART" id="SM00450">
    <property type="entry name" value="RHOD"/>
    <property type="match status" value="1"/>
</dbReference>
<dbReference type="InterPro" id="IPR036873">
    <property type="entry name" value="Rhodanese-like_dom_sf"/>
</dbReference>
<dbReference type="CDD" id="cd00158">
    <property type="entry name" value="RHOD"/>
    <property type="match status" value="1"/>
</dbReference>
<dbReference type="PANTHER" id="PTHR44086">
    <property type="entry name" value="THIOSULFATE SULFURTRANSFERASE RDL2, MITOCHONDRIAL-RELATED"/>
    <property type="match status" value="1"/>
</dbReference>
<sequence length="157" mass="17873">MMTYDDMLGRCRERVREIMPWDLAERLGTVQVPLLLDIREPFEFQAMHIPGSINVPRGVLEAACEWDFEETVPELVKARNRDVVVICRSGRRSLLAADTLQNMGFASVVSLKTGLRGWNDYEEPFVDGNGKAVGEEDADRFFQPKVRPEQMSVQNSI</sequence>
<accession>A0ABR9XRM5</accession>
<dbReference type="PROSITE" id="PS50206">
    <property type="entry name" value="RHODANESE_3"/>
    <property type="match status" value="1"/>
</dbReference>
<proteinExistence type="predicted"/>
<name>A0ABR9XRM5_9CHLB</name>
<dbReference type="EMBL" id="JADGII010000006">
    <property type="protein sequence ID" value="MBF0636598.1"/>
    <property type="molecule type" value="Genomic_DNA"/>
</dbReference>
<evidence type="ECO:0000313" key="3">
    <source>
        <dbReference type="Proteomes" id="UP000619838"/>
    </source>
</evidence>
<evidence type="ECO:0000259" key="1">
    <source>
        <dbReference type="PROSITE" id="PS50206"/>
    </source>
</evidence>
<gene>
    <name evidence="2" type="ORF">INT08_05310</name>
</gene>
<keyword evidence="3" id="KW-1185">Reference proteome</keyword>
<evidence type="ECO:0000313" key="2">
    <source>
        <dbReference type="EMBL" id="MBF0636598.1"/>
    </source>
</evidence>
<dbReference type="SUPFAM" id="SSF52821">
    <property type="entry name" value="Rhodanese/Cell cycle control phosphatase"/>
    <property type="match status" value="1"/>
</dbReference>
<dbReference type="Proteomes" id="UP000619838">
    <property type="component" value="Unassembled WGS sequence"/>
</dbReference>
<comment type="caution">
    <text evidence="2">The sequence shown here is derived from an EMBL/GenBank/DDBJ whole genome shotgun (WGS) entry which is preliminary data.</text>
</comment>
<dbReference type="InterPro" id="IPR001763">
    <property type="entry name" value="Rhodanese-like_dom"/>
</dbReference>
<dbReference type="Pfam" id="PF00581">
    <property type="entry name" value="Rhodanese"/>
    <property type="match status" value="1"/>
</dbReference>
<dbReference type="RefSeq" id="WP_114607769.1">
    <property type="nucleotide sequence ID" value="NZ_JABVZQ010000003.1"/>
</dbReference>
<dbReference type="PANTHER" id="PTHR44086:SF10">
    <property type="entry name" value="THIOSULFATE SULFURTRANSFERASE_RHODANESE-LIKE DOMAIN-CONTAINING PROTEIN 3"/>
    <property type="match status" value="1"/>
</dbReference>
<organism evidence="2 3">
    <name type="scientific">Prosthecochloris ethylica</name>
    <dbReference type="NCBI Taxonomy" id="2743976"/>
    <lineage>
        <taxon>Bacteria</taxon>
        <taxon>Pseudomonadati</taxon>
        <taxon>Chlorobiota</taxon>
        <taxon>Chlorobiia</taxon>
        <taxon>Chlorobiales</taxon>
        <taxon>Chlorobiaceae</taxon>
        <taxon>Prosthecochloris</taxon>
    </lineage>
</organism>
<reference evidence="2 3" key="1">
    <citation type="journal article" date="2020" name="Microorganisms">
        <title>Simultaneous Genome Sequencing of Prosthecochloris ethylica and Desulfuromonas acetoxidans within a Syntrophic Mixture Reveals Unique Pili and Protein Interactions.</title>
        <authorList>
            <person name="Kyndt J.A."/>
            <person name="Van Beeumen J.J."/>
            <person name="Meyer T.E."/>
        </authorList>
    </citation>
    <scope>NUCLEOTIDE SEQUENCE [LARGE SCALE GENOMIC DNA]</scope>
    <source>
        <strain evidence="2 3">N3</strain>
    </source>
</reference>
<dbReference type="Gene3D" id="3.40.250.10">
    <property type="entry name" value="Rhodanese-like domain"/>
    <property type="match status" value="1"/>
</dbReference>
<feature type="domain" description="Rhodanese" evidence="1">
    <location>
        <begin position="29"/>
        <end position="127"/>
    </location>
</feature>
<protein>
    <submittedName>
        <fullName evidence="2">Rhodanese-like domain-containing protein</fullName>
    </submittedName>
</protein>